<dbReference type="SUPFAM" id="SSF109604">
    <property type="entry name" value="HD-domain/PDEase-like"/>
    <property type="match status" value="1"/>
</dbReference>
<dbReference type="AlphaFoldDB" id="A0A1F7RQN3"/>
<gene>
    <name evidence="2" type="ORF">A2161_10910</name>
</gene>
<reference evidence="2 3" key="1">
    <citation type="journal article" date="2016" name="Nat. Commun.">
        <title>Thousands of microbial genomes shed light on interconnected biogeochemical processes in an aquifer system.</title>
        <authorList>
            <person name="Anantharaman K."/>
            <person name="Brown C.T."/>
            <person name="Hug L.A."/>
            <person name="Sharon I."/>
            <person name="Castelle C.J."/>
            <person name="Probst A.J."/>
            <person name="Thomas B.C."/>
            <person name="Singh A."/>
            <person name="Wilkins M.J."/>
            <person name="Karaoz U."/>
            <person name="Brodie E.L."/>
            <person name="Williams K.H."/>
            <person name="Hubbard S.S."/>
            <person name="Banfield J.F."/>
        </authorList>
    </citation>
    <scope>NUCLEOTIDE SEQUENCE [LARGE SCALE GENOMIC DNA]</scope>
</reference>
<dbReference type="EMBL" id="MGDD01000253">
    <property type="protein sequence ID" value="OGL43833.1"/>
    <property type="molecule type" value="Genomic_DNA"/>
</dbReference>
<organism evidence="2 3">
    <name type="scientific">Candidatus Schekmanbacteria bacterium RBG_13_48_7</name>
    <dbReference type="NCBI Taxonomy" id="1817878"/>
    <lineage>
        <taxon>Bacteria</taxon>
        <taxon>Candidatus Schekmaniibacteriota</taxon>
    </lineage>
</organism>
<evidence type="ECO:0000313" key="2">
    <source>
        <dbReference type="EMBL" id="OGL43833.1"/>
    </source>
</evidence>
<dbReference type="Gene3D" id="1.10.3210.10">
    <property type="entry name" value="Hypothetical protein af1432"/>
    <property type="match status" value="1"/>
</dbReference>
<dbReference type="InterPro" id="IPR052340">
    <property type="entry name" value="RNase_Y/CdgJ"/>
</dbReference>
<evidence type="ECO:0000259" key="1">
    <source>
        <dbReference type="PROSITE" id="PS51833"/>
    </source>
</evidence>
<name>A0A1F7RQN3_9BACT</name>
<proteinExistence type="predicted"/>
<feature type="domain" description="HDOD" evidence="1">
    <location>
        <begin position="29"/>
        <end position="224"/>
    </location>
</feature>
<evidence type="ECO:0000313" key="3">
    <source>
        <dbReference type="Proteomes" id="UP000179266"/>
    </source>
</evidence>
<dbReference type="PANTHER" id="PTHR33525:SF3">
    <property type="entry name" value="RIBONUCLEASE Y"/>
    <property type="match status" value="1"/>
</dbReference>
<dbReference type="PROSITE" id="PS51833">
    <property type="entry name" value="HDOD"/>
    <property type="match status" value="1"/>
</dbReference>
<dbReference type="InterPro" id="IPR006675">
    <property type="entry name" value="HDIG_dom"/>
</dbReference>
<sequence length="295" mass="33078">MISNLTKWVSKTMSKKKDLRDIVLSVQDLPTLPIVVSRAMSIIANGSSSSRELAELISHDQTLTSRMLRIVNSALYGFPRKISTVNDAIVILGFRSVRAIAMAASVIKLFPQNGNSRFNHKRFWFHSTGVGICSQLLSKELGIGDDAEIFTAGILHDIGKLIIDQFSHEEFQGIIHLMELEKINFLDSEKKFIRTSHAELGGMLCEAWSLPKNLVQSISSHHIPEKISDKGTAIAYLANYICNVKNLTCFENGMKLDYDSAIVNKLGIDENVIDNIFDKFDDSIYRRALEFVEII</sequence>
<dbReference type="InterPro" id="IPR013976">
    <property type="entry name" value="HDOD"/>
</dbReference>
<dbReference type="NCBIfam" id="TIGR00277">
    <property type="entry name" value="HDIG"/>
    <property type="match status" value="1"/>
</dbReference>
<comment type="caution">
    <text evidence="2">The sequence shown here is derived from an EMBL/GenBank/DDBJ whole genome shotgun (WGS) entry which is preliminary data.</text>
</comment>
<protein>
    <recommendedName>
        <fullName evidence="1">HDOD domain-containing protein</fullName>
    </recommendedName>
</protein>
<accession>A0A1F7RQN3</accession>
<dbReference type="PANTHER" id="PTHR33525">
    <property type="match status" value="1"/>
</dbReference>
<dbReference type="Pfam" id="PF08668">
    <property type="entry name" value="HDOD"/>
    <property type="match status" value="1"/>
</dbReference>
<dbReference type="Proteomes" id="UP000179266">
    <property type="component" value="Unassembled WGS sequence"/>
</dbReference>